<dbReference type="GO" id="GO:0005634">
    <property type="term" value="C:nucleus"/>
    <property type="evidence" value="ECO:0007669"/>
    <property type="project" value="UniProtKB-SubCell"/>
</dbReference>
<feature type="region of interest" description="Disordered" evidence="8">
    <location>
        <begin position="1764"/>
        <end position="1788"/>
    </location>
</feature>
<evidence type="ECO:0000313" key="13">
    <source>
        <dbReference type="EMBL" id="KAK9053145.1"/>
    </source>
</evidence>
<dbReference type="Pfam" id="PF02375">
    <property type="entry name" value="JmjN"/>
    <property type="match status" value="1"/>
</dbReference>
<keyword evidence="14" id="KW-1185">Reference proteome</keyword>
<evidence type="ECO:0000313" key="14">
    <source>
        <dbReference type="Proteomes" id="UP001408789"/>
    </source>
</evidence>
<gene>
    <name evidence="13" type="ORF">SSX86_029775</name>
</gene>
<dbReference type="InterPro" id="IPR001965">
    <property type="entry name" value="Znf_PHD"/>
</dbReference>
<dbReference type="SUPFAM" id="SSF57903">
    <property type="entry name" value="FYVE/PHD zinc finger"/>
    <property type="match status" value="3"/>
</dbReference>
<dbReference type="Gene3D" id="1.10.150.60">
    <property type="entry name" value="ARID DNA-binding domain"/>
    <property type="match status" value="1"/>
</dbReference>
<dbReference type="FunFam" id="2.60.120.650:FF:000042">
    <property type="entry name" value="Transcription factor jumonji (JmjC) domain-containing protein"/>
    <property type="match status" value="1"/>
</dbReference>
<dbReference type="Pfam" id="PF01388">
    <property type="entry name" value="ARID"/>
    <property type="match status" value="1"/>
</dbReference>
<comment type="subcellular location">
    <subcellularLocation>
        <location evidence="1">Nucleus</location>
    </subcellularLocation>
</comment>
<dbReference type="EMBL" id="JBCNJP010000027">
    <property type="protein sequence ID" value="KAK9053145.1"/>
    <property type="molecule type" value="Genomic_DNA"/>
</dbReference>
<dbReference type="Pfam" id="PF00628">
    <property type="entry name" value="PHD"/>
    <property type="match status" value="3"/>
</dbReference>
<sequence>MGKSRPRAAEKRVLGQGSIVLTSGSSLTIPPAPVFHPTEEEFKDPLAYIYKIRPEAEQYGICKIIPPHNWKPPFALDLDTFTFPTKTQAIHQLQARPPACNSKTFELEYNRFLEEHCGKKAVKKKVVFEGKELDLCKLFNGVKRFGGYDNVAKEKKWGEVFRFVRSGGKISECSKYVLSQLYYDNLYEYESYYNKLDQVKEKTCKRGLQVEKKTVQQSCKKARVNEAGEEVKLHKVDGRESYDQICEQCRSGLHAEVMLLCDRCNKGWHIYCLSPPLKRVPPGNWYCSECFNSEKDSFGFVPGKQLSLKAFRRVADRAKKKWFGSTSASRVQLEKKFWEIVEGSVGEVEVIYGSDLDTSVCGSGFPRVNDQKPSSIDVNEWNEYCSSPWNLNNLPKLQGSMLRAVHHNIAGVMVPWLYIGMLFSSFCWHFEDHCFYSMNYHHWGEPKCWYSVPGNEASAFEKVMRNSLPDLFDAQPDLLFQLVTMLNPSVLQEHNVPVYSVLQEPGNFVITFPRSYHGGFNFGLNCAEAVNFAPADWFPYGGFGAELYQHYRKPAVLSHEELLCVVVKNDIDSNALPYLKNELLRVYNKEKSWRERLWKNGIIRSSPMAPRKQPDYVGVEEDAACIICQQILYLSAVGCSCRPSAFVCLEHWENLCECKPYKHNFLYRHTLAELNDLIIMMETQNSEEMIQKRNTRKHLTCTNDTPSLSKKVKGGHITITQLAQEWLLRSCKILQMPYSNDTYSLALQEAEQFLWAGSEMDPVREVAKNLAEAQNWAEGVRDCLSKIELWPSHHNCEMERVKMEDLTTLLNISPVPCNEPGHLKLKGYEEEAKELIQEISSALSTSINVSIVDLEALYSKACESAIYVTESEELLTKLTAVKLWLHTVRNCISEKTPGIIEIGSINSLKSKISELQLHVPEVPLFLDFAKKAELCRSRCTEMLRGSITLKNLESLTQEYDGFTVNVPELELLKQYQNDAFDWISRFNNILKDVHEREDQENVVNELICLQKDGSLLKVQVDELLLVDVELKKASCRVEAWKVLRSKLPLESIQQVMTVATKLQIENEKVFKKISDVVAQAVCLEEKAKHILACEVQMSDFEDVVRSSEDVCALFPSLDGVKKALSIAKSWLMKSKPYLVSDHTVKSDASSLLKLEDLKELVSESKLLKMYLEERFLLEDVLLKYMQWEHNACCALNDAESLFNILDVGVEISFDIVSTIQDHVAKMESIIENELSLRFDSIVIPKLQETCAFLNWCSKALIFHAGVPTLKEVELLLEDAKCHQVTYADRSFWRSLLNGVNWLKQAVEILGSCNVKRYNLSDVEEALRQSKMIKISFPLIVDRLLDAIKRHNVWVDEVKAFFSCSIGDRSWSLLLQLEGSGNTNAFNCMEVNMVLSEVQRVKEWKQKAGNIIGVKLGDNNNLLLDSLYQILNTLDRSLNVYDKSDGCSQTCVCMFCLNDSQNEELLACSLCIDCYHMQCIKPTIGGTSYAPSNICPYCHIIECGKISRLKVDAKRPELDMFLELLSDADNLYVEIEEKAIIHQIIEKSLALKACLTKIVEFSLASLDEDLTVVVRKLSTALKAVEVAGVYDRQSNDRFEVALARNSWRVRASKLLKGLQKPSIHQIQRLLKEGLTINIPLEDYFWCRLETVKQFGLQWAMKARKVSADSGALELHKVFELIAEGENFAVHFDKELKLLRERSMLYCICRKPYDQRPMIACDKCDEWYHFDCIRLSWAPKYYVCPACKVDTAVDIKCTSSSIAQERSNGECEEPQTPSPRPMELRREAESHDNISARRRSGIERLLWRNRKPYRRSVKKRVELDIFSPFFHVRRINGLCNNITGGMQFSVWVDEVKAFFSRSIGDRSWSLLLQLEGSGNTNAFNCMEVNMVLSEVQRVKEWKQKAGNIIGVKLGDNNNLLLDSLYQILNTLDRSLNVYDKSDGCSQTCVCMFCLNDSQNEELLACSLCIDCYHMQCIKPTIGGTSYASSNICPYCHIIECGKISRLKVDAKRPELDMFLELLSDADNLYVEIEEKAIIHQIIEKSLALKACLTKIVEFSLASLDEDLTVVVRKLSTALKAVEVAGVYDRQSNDRFEVALARNSWRVRASKLLKGSQKPSIHQIQRLLKEGLTINIPLEDYFWCRLETVKQFGLQWAMKARKVSADSGALELHKVFELIAEGENFAVHFDKELKLLRERSMLYCICRKPYDQRPMIACDKCDEWYHFDCIRLSWAPKYYVCPACKVDTAVDIKCTSSSIAQERSNGECEEPQTPSPRPMELRREAESHDNISARRRSGIERLLWRNRKPYRRSVKKRVELDIFSPFFHVR</sequence>
<evidence type="ECO:0000256" key="8">
    <source>
        <dbReference type="SAM" id="MobiDB-lite"/>
    </source>
</evidence>
<dbReference type="GO" id="GO:0010468">
    <property type="term" value="P:regulation of gene expression"/>
    <property type="evidence" value="ECO:0007669"/>
    <property type="project" value="TreeGrafter"/>
</dbReference>
<dbReference type="FunFam" id="2.60.120.650:FF:000078">
    <property type="entry name" value="Predicted protein"/>
    <property type="match status" value="1"/>
</dbReference>
<dbReference type="SMART" id="SM00249">
    <property type="entry name" value="PHD"/>
    <property type="match status" value="5"/>
</dbReference>
<dbReference type="GO" id="GO:0008270">
    <property type="term" value="F:zinc ion binding"/>
    <property type="evidence" value="ECO:0007669"/>
    <property type="project" value="UniProtKB-KW"/>
</dbReference>
<dbReference type="SMART" id="SM00501">
    <property type="entry name" value="BRIGHT"/>
    <property type="match status" value="1"/>
</dbReference>
<dbReference type="InterPro" id="IPR003349">
    <property type="entry name" value="JmjN"/>
</dbReference>
<dbReference type="SMART" id="SM01014">
    <property type="entry name" value="ARID"/>
    <property type="match status" value="1"/>
</dbReference>
<evidence type="ECO:0000256" key="3">
    <source>
        <dbReference type="ARBA" id="ARBA00022737"/>
    </source>
</evidence>
<dbReference type="SMART" id="SM00558">
    <property type="entry name" value="JmjC"/>
    <property type="match status" value="1"/>
</dbReference>
<dbReference type="InterPro" id="IPR036431">
    <property type="entry name" value="ARID_dom_sf"/>
</dbReference>
<dbReference type="SUPFAM" id="SSF46774">
    <property type="entry name" value="ARID-like"/>
    <property type="match status" value="1"/>
</dbReference>
<feature type="compositionally biased region" description="Basic and acidic residues" evidence="8">
    <location>
        <begin position="2276"/>
        <end position="2286"/>
    </location>
</feature>
<dbReference type="GO" id="GO:0003677">
    <property type="term" value="F:DNA binding"/>
    <property type="evidence" value="ECO:0007669"/>
    <property type="project" value="InterPro"/>
</dbReference>
<dbReference type="Gene3D" id="3.30.40.10">
    <property type="entry name" value="Zinc/RING finger domain, C3HC4 (zinc finger)"/>
    <property type="match status" value="5"/>
</dbReference>
<dbReference type="CDD" id="cd15543">
    <property type="entry name" value="PHD_RSF1"/>
    <property type="match status" value="1"/>
</dbReference>
<organism evidence="13 14">
    <name type="scientific">Deinandra increscens subsp. villosa</name>
    <dbReference type="NCBI Taxonomy" id="3103831"/>
    <lineage>
        <taxon>Eukaryota</taxon>
        <taxon>Viridiplantae</taxon>
        <taxon>Streptophyta</taxon>
        <taxon>Embryophyta</taxon>
        <taxon>Tracheophyta</taxon>
        <taxon>Spermatophyta</taxon>
        <taxon>Magnoliopsida</taxon>
        <taxon>eudicotyledons</taxon>
        <taxon>Gunneridae</taxon>
        <taxon>Pentapetalae</taxon>
        <taxon>asterids</taxon>
        <taxon>campanulids</taxon>
        <taxon>Asterales</taxon>
        <taxon>Asteraceae</taxon>
        <taxon>Asteroideae</taxon>
        <taxon>Heliantheae alliance</taxon>
        <taxon>Madieae</taxon>
        <taxon>Madiinae</taxon>
        <taxon>Deinandra</taxon>
    </lineage>
</organism>
<feature type="domain" description="PHD-type" evidence="9">
    <location>
        <begin position="243"/>
        <end position="293"/>
    </location>
</feature>
<reference evidence="13 14" key="1">
    <citation type="submission" date="2024-04" db="EMBL/GenBank/DDBJ databases">
        <title>The reference genome of an endangered Asteraceae, Deinandra increscens subsp. villosa, native to the Central Coast of California.</title>
        <authorList>
            <person name="Guilliams M."/>
            <person name="Hasenstab-Lehman K."/>
            <person name="Meyer R."/>
            <person name="Mcevoy S."/>
        </authorList>
    </citation>
    <scope>NUCLEOTIDE SEQUENCE [LARGE SCALE GENOMIC DNA]</scope>
    <source>
        <tissue evidence="13">Leaf</tissue>
    </source>
</reference>
<dbReference type="PROSITE" id="PS51011">
    <property type="entry name" value="ARID"/>
    <property type="match status" value="1"/>
</dbReference>
<feature type="domain" description="JmjN" evidence="11">
    <location>
        <begin position="32"/>
        <end position="73"/>
    </location>
</feature>
<accession>A0AAP0GMQ5</accession>
<evidence type="ECO:0000256" key="1">
    <source>
        <dbReference type="ARBA" id="ARBA00004123"/>
    </source>
</evidence>
<evidence type="ECO:0000256" key="2">
    <source>
        <dbReference type="ARBA" id="ARBA00022723"/>
    </source>
</evidence>
<dbReference type="Pfam" id="PF02373">
    <property type="entry name" value="JmjC"/>
    <property type="match status" value="1"/>
</dbReference>
<evidence type="ECO:0000259" key="12">
    <source>
        <dbReference type="PROSITE" id="PS51184"/>
    </source>
</evidence>
<proteinExistence type="predicted"/>
<feature type="domain" description="JmjC" evidence="12">
    <location>
        <begin position="383"/>
        <end position="549"/>
    </location>
</feature>
<dbReference type="InterPro" id="IPR011011">
    <property type="entry name" value="Znf_FYVE_PHD"/>
</dbReference>
<dbReference type="SUPFAM" id="SSF51197">
    <property type="entry name" value="Clavaminate synthase-like"/>
    <property type="match status" value="1"/>
</dbReference>
<evidence type="ECO:0000259" key="9">
    <source>
        <dbReference type="PROSITE" id="PS50016"/>
    </source>
</evidence>
<evidence type="ECO:0000256" key="7">
    <source>
        <dbReference type="PROSITE-ProRule" id="PRU00146"/>
    </source>
</evidence>
<protein>
    <recommendedName>
        <fullName evidence="15">[Histone H3]-trimethyl-L-lysine(4) demethylase</fullName>
    </recommendedName>
</protein>
<keyword evidence="5" id="KW-0862">Zinc</keyword>
<keyword evidence="6" id="KW-0539">Nucleus</keyword>
<dbReference type="Pfam" id="PF08429">
    <property type="entry name" value="PLU-1"/>
    <property type="match status" value="1"/>
</dbReference>
<dbReference type="SMART" id="SM00545">
    <property type="entry name" value="JmjN"/>
    <property type="match status" value="1"/>
</dbReference>
<dbReference type="GO" id="GO:0032452">
    <property type="term" value="F:histone demethylase activity"/>
    <property type="evidence" value="ECO:0007669"/>
    <property type="project" value="TreeGrafter"/>
</dbReference>
<evidence type="ECO:0008006" key="15">
    <source>
        <dbReference type="Google" id="ProtNLM"/>
    </source>
</evidence>
<feature type="domain" description="ARID" evidence="10">
    <location>
        <begin position="99"/>
        <end position="194"/>
    </location>
</feature>
<feature type="region of interest" description="Disordered" evidence="8">
    <location>
        <begin position="2260"/>
        <end position="2286"/>
    </location>
</feature>
<dbReference type="InterPro" id="IPR003347">
    <property type="entry name" value="JmjC_dom"/>
</dbReference>
<name>A0AAP0GMQ5_9ASTR</name>
<dbReference type="InterPro" id="IPR013083">
    <property type="entry name" value="Znf_RING/FYVE/PHD"/>
</dbReference>
<evidence type="ECO:0000256" key="5">
    <source>
        <dbReference type="ARBA" id="ARBA00022833"/>
    </source>
</evidence>
<dbReference type="Gene3D" id="2.60.120.650">
    <property type="entry name" value="Cupin"/>
    <property type="match status" value="1"/>
</dbReference>
<comment type="caution">
    <text evidence="13">The sequence shown here is derived from an EMBL/GenBank/DDBJ whole genome shotgun (WGS) entry which is preliminary data.</text>
</comment>
<keyword evidence="4 7" id="KW-0863">Zinc-finger</keyword>
<dbReference type="InterPro" id="IPR001606">
    <property type="entry name" value="ARID_dom"/>
</dbReference>
<keyword evidence="3" id="KW-0677">Repeat</keyword>
<dbReference type="Pfam" id="PF02928">
    <property type="entry name" value="zf-C5HC2"/>
    <property type="match status" value="1"/>
</dbReference>
<evidence type="ECO:0000256" key="4">
    <source>
        <dbReference type="ARBA" id="ARBA00022771"/>
    </source>
</evidence>
<evidence type="ECO:0000256" key="6">
    <source>
        <dbReference type="ARBA" id="ARBA00023242"/>
    </source>
</evidence>
<dbReference type="PANTHER" id="PTHR10694:SF133">
    <property type="entry name" value="LYSINE-SPECIFIC DEMETHYLASE JMJ17"/>
    <property type="match status" value="1"/>
</dbReference>
<dbReference type="PANTHER" id="PTHR10694">
    <property type="entry name" value="LYSINE-SPECIFIC DEMETHYLASE"/>
    <property type="match status" value="1"/>
</dbReference>
<dbReference type="PROSITE" id="PS50016">
    <property type="entry name" value="ZF_PHD_2"/>
    <property type="match status" value="1"/>
</dbReference>
<dbReference type="Proteomes" id="UP001408789">
    <property type="component" value="Unassembled WGS sequence"/>
</dbReference>
<dbReference type="PROSITE" id="PS51184">
    <property type="entry name" value="JMJC"/>
    <property type="match status" value="1"/>
</dbReference>
<dbReference type="InterPro" id="IPR013637">
    <property type="entry name" value="Lys_sp_deMease-like_dom"/>
</dbReference>
<dbReference type="InterPro" id="IPR019787">
    <property type="entry name" value="Znf_PHD-finger"/>
</dbReference>
<dbReference type="PROSITE" id="PS01359">
    <property type="entry name" value="ZF_PHD_1"/>
    <property type="match status" value="3"/>
</dbReference>
<dbReference type="GO" id="GO:0000785">
    <property type="term" value="C:chromatin"/>
    <property type="evidence" value="ECO:0007669"/>
    <property type="project" value="TreeGrafter"/>
</dbReference>
<evidence type="ECO:0000259" key="11">
    <source>
        <dbReference type="PROSITE" id="PS51183"/>
    </source>
</evidence>
<dbReference type="InterPro" id="IPR004198">
    <property type="entry name" value="Znf_C5HC2"/>
</dbReference>
<keyword evidence="2" id="KW-0479">Metal-binding</keyword>
<dbReference type="CDD" id="cd16100">
    <property type="entry name" value="ARID"/>
    <property type="match status" value="1"/>
</dbReference>
<evidence type="ECO:0000259" key="10">
    <source>
        <dbReference type="PROSITE" id="PS51011"/>
    </source>
</evidence>
<dbReference type="InterPro" id="IPR019786">
    <property type="entry name" value="Zinc_finger_PHD-type_CS"/>
</dbReference>
<dbReference type="PROSITE" id="PS51183">
    <property type="entry name" value="JMJN"/>
    <property type="match status" value="1"/>
</dbReference>